<evidence type="ECO:0000313" key="11">
    <source>
        <dbReference type="Proteomes" id="UP001145087"/>
    </source>
</evidence>
<dbReference type="InterPro" id="IPR005835">
    <property type="entry name" value="NTP_transferase_dom"/>
</dbReference>
<dbReference type="RefSeq" id="WP_343331353.1">
    <property type="nucleotide sequence ID" value="NZ_JAPOHD010000005.1"/>
</dbReference>
<dbReference type="GO" id="GO:0004475">
    <property type="term" value="F:mannose-1-phosphate guanylyltransferase (GTP) activity"/>
    <property type="evidence" value="ECO:0007669"/>
    <property type="project" value="UniProtKB-EC"/>
</dbReference>
<evidence type="ECO:0000259" key="8">
    <source>
        <dbReference type="Pfam" id="PF00483"/>
    </source>
</evidence>
<keyword evidence="11" id="KW-1185">Reference proteome</keyword>
<evidence type="ECO:0000256" key="1">
    <source>
        <dbReference type="ARBA" id="ARBA00006115"/>
    </source>
</evidence>
<dbReference type="Gene3D" id="3.90.550.10">
    <property type="entry name" value="Spore Coat Polysaccharide Biosynthesis Protein SpsA, Chain A"/>
    <property type="match status" value="1"/>
</dbReference>
<dbReference type="SUPFAM" id="SSF159283">
    <property type="entry name" value="Guanosine diphospho-D-mannose pyrophosphorylase/mannose-6-phosphate isomerase linker domain"/>
    <property type="match status" value="1"/>
</dbReference>
<dbReference type="FunFam" id="3.90.550.10:FF:000046">
    <property type="entry name" value="Mannose-1-phosphate guanylyltransferase (GDP)"/>
    <property type="match status" value="1"/>
</dbReference>
<feature type="domain" description="MannoseP isomerase/GMP-like beta-helix" evidence="9">
    <location>
        <begin position="297"/>
        <end position="352"/>
    </location>
</feature>
<protein>
    <recommendedName>
        <fullName evidence="2">mannose-1-phosphate guanylyltransferase</fullName>
        <ecNumber evidence="2">2.7.7.13</ecNumber>
    </recommendedName>
</protein>
<dbReference type="InterPro" id="IPR051161">
    <property type="entry name" value="Mannose-6P_isomerase_type2"/>
</dbReference>
<evidence type="ECO:0000256" key="7">
    <source>
        <dbReference type="ARBA" id="ARBA00047343"/>
    </source>
</evidence>
<evidence type="ECO:0000256" key="2">
    <source>
        <dbReference type="ARBA" id="ARBA00012387"/>
    </source>
</evidence>
<dbReference type="PANTHER" id="PTHR46390">
    <property type="entry name" value="MANNOSE-1-PHOSPHATE GUANYLYLTRANSFERASE"/>
    <property type="match status" value="1"/>
</dbReference>
<dbReference type="Pfam" id="PF00483">
    <property type="entry name" value="NTP_transferase"/>
    <property type="match status" value="1"/>
</dbReference>
<dbReference type="EC" id="2.7.7.13" evidence="2"/>
<accession>A0A9X3F1U5</accession>
<dbReference type="Pfam" id="PF22640">
    <property type="entry name" value="ManC_GMP_beta-helix"/>
    <property type="match status" value="1"/>
</dbReference>
<dbReference type="InterPro" id="IPR029044">
    <property type="entry name" value="Nucleotide-diphossugar_trans"/>
</dbReference>
<comment type="caution">
    <text evidence="10">The sequence shown here is derived from an EMBL/GenBank/DDBJ whole genome shotgun (WGS) entry which is preliminary data.</text>
</comment>
<organism evidence="10 11">
    <name type="scientific">Draconibacterium aestuarii</name>
    <dbReference type="NCBI Taxonomy" id="2998507"/>
    <lineage>
        <taxon>Bacteria</taxon>
        <taxon>Pseudomonadati</taxon>
        <taxon>Bacteroidota</taxon>
        <taxon>Bacteroidia</taxon>
        <taxon>Marinilabiliales</taxon>
        <taxon>Prolixibacteraceae</taxon>
        <taxon>Draconibacterium</taxon>
    </lineage>
</organism>
<gene>
    <name evidence="10" type="ORF">OU798_01595</name>
</gene>
<proteinExistence type="inferred from homology"/>
<name>A0A9X3F1U5_9BACT</name>
<dbReference type="PANTHER" id="PTHR46390:SF1">
    <property type="entry name" value="MANNOSE-1-PHOSPHATE GUANYLYLTRANSFERASE"/>
    <property type="match status" value="1"/>
</dbReference>
<dbReference type="InterPro" id="IPR054566">
    <property type="entry name" value="ManC/GMP-like_b-helix"/>
</dbReference>
<dbReference type="SUPFAM" id="SSF53448">
    <property type="entry name" value="Nucleotide-diphospho-sugar transferases"/>
    <property type="match status" value="1"/>
</dbReference>
<evidence type="ECO:0000259" key="9">
    <source>
        <dbReference type="Pfam" id="PF22640"/>
    </source>
</evidence>
<dbReference type="EMBL" id="JAPOHD010000005">
    <property type="protein sequence ID" value="MCY1719016.1"/>
    <property type="molecule type" value="Genomic_DNA"/>
</dbReference>
<keyword evidence="6" id="KW-0342">GTP-binding</keyword>
<feature type="domain" description="Nucleotidyl transferase" evidence="8">
    <location>
        <begin position="6"/>
        <end position="286"/>
    </location>
</feature>
<dbReference type="GO" id="GO:0005525">
    <property type="term" value="F:GTP binding"/>
    <property type="evidence" value="ECO:0007669"/>
    <property type="project" value="UniProtKB-KW"/>
</dbReference>
<evidence type="ECO:0000256" key="3">
    <source>
        <dbReference type="ARBA" id="ARBA00022679"/>
    </source>
</evidence>
<dbReference type="GO" id="GO:0009298">
    <property type="term" value="P:GDP-mannose biosynthetic process"/>
    <property type="evidence" value="ECO:0007669"/>
    <property type="project" value="TreeGrafter"/>
</dbReference>
<dbReference type="CDD" id="cd02509">
    <property type="entry name" value="GDP-M1P_Guanylyltransferase"/>
    <property type="match status" value="1"/>
</dbReference>
<keyword evidence="5" id="KW-0547">Nucleotide-binding</keyword>
<dbReference type="InterPro" id="IPR049577">
    <property type="entry name" value="GMPP_N"/>
</dbReference>
<evidence type="ECO:0000313" key="10">
    <source>
        <dbReference type="EMBL" id="MCY1719016.1"/>
    </source>
</evidence>
<dbReference type="Proteomes" id="UP001145087">
    <property type="component" value="Unassembled WGS sequence"/>
</dbReference>
<dbReference type="AlphaFoldDB" id="A0A9X3F1U5"/>
<keyword evidence="3" id="KW-0808">Transferase</keyword>
<reference evidence="10" key="1">
    <citation type="submission" date="2022-11" db="EMBL/GenBank/DDBJ databases">
        <title>Marilongibacter aestuarii gen. nov., sp. nov., isolated from tidal flat sediment.</title>
        <authorList>
            <person name="Jiayan W."/>
        </authorList>
    </citation>
    <scope>NUCLEOTIDE SEQUENCE</scope>
    <source>
        <strain evidence="10">Z1-6</strain>
    </source>
</reference>
<comment type="similarity">
    <text evidence="1">Belongs to the mannose-6-phosphate isomerase type 2 family.</text>
</comment>
<evidence type="ECO:0000256" key="4">
    <source>
        <dbReference type="ARBA" id="ARBA00022695"/>
    </source>
</evidence>
<comment type="catalytic activity">
    <reaction evidence="7">
        <text>alpha-D-mannose 1-phosphate + GTP + H(+) = GDP-alpha-D-mannose + diphosphate</text>
        <dbReference type="Rhea" id="RHEA:15229"/>
        <dbReference type="ChEBI" id="CHEBI:15378"/>
        <dbReference type="ChEBI" id="CHEBI:33019"/>
        <dbReference type="ChEBI" id="CHEBI:37565"/>
        <dbReference type="ChEBI" id="CHEBI:57527"/>
        <dbReference type="ChEBI" id="CHEBI:58409"/>
        <dbReference type="EC" id="2.7.7.13"/>
    </reaction>
</comment>
<evidence type="ECO:0000256" key="5">
    <source>
        <dbReference type="ARBA" id="ARBA00022741"/>
    </source>
</evidence>
<evidence type="ECO:0000256" key="6">
    <source>
        <dbReference type="ARBA" id="ARBA00023134"/>
    </source>
</evidence>
<sequence length="361" mass="40506">MENLYSLIMAGGSGTRFWPRSKTAKPKQYLNIFGDQSLLQDTIKRFASFTEEENIYIVSSATQAKVLEEQTPMLPKENLIYEPIGRNTLPCIGLAAMFAEKENPDGIMVVSPSDHLIENNELFKDTILAAAKIADEKDGIVTIGITPSYPATGYGYVQTDENITGNEKIKQFKVERFVEKPDEATATGYLKQGGFYWNSGLFVFKVSVFLKAVEEFAPELYADLRKIQADFGKPTYDQTLDTIYRAVESISVDYGIMEHAKNIYLVEGNFDWNDLGSWESVYLADKEKDENGNSGSGERILLDTKNSYVYAEDENLIAVVGMDDVIVVQDGNTTLVCKRENAEDIKKIVEQLKAENSNKYL</sequence>
<keyword evidence="4 10" id="KW-0548">Nucleotidyltransferase</keyword>